<organism evidence="1 2">
    <name type="scientific">Candidatus Nealsonbacteria bacterium CG10_big_fil_rev_8_21_14_0_10_36_23</name>
    <dbReference type="NCBI Taxonomy" id="1974709"/>
    <lineage>
        <taxon>Bacteria</taxon>
        <taxon>Candidatus Nealsoniibacteriota</taxon>
    </lineage>
</organism>
<evidence type="ECO:0000313" key="2">
    <source>
        <dbReference type="Proteomes" id="UP000228508"/>
    </source>
</evidence>
<dbReference type="AlphaFoldDB" id="A0A2H0TL56"/>
<dbReference type="EMBL" id="PFCH01000028">
    <property type="protein sequence ID" value="PIR72891.1"/>
    <property type="molecule type" value="Genomic_DNA"/>
</dbReference>
<proteinExistence type="predicted"/>
<protein>
    <submittedName>
        <fullName evidence="1">Translation initiation factor IF-1</fullName>
    </submittedName>
</protein>
<name>A0A2H0TL56_9BACT</name>
<dbReference type="GO" id="GO:0003743">
    <property type="term" value="F:translation initiation factor activity"/>
    <property type="evidence" value="ECO:0007669"/>
    <property type="project" value="UniProtKB-KW"/>
</dbReference>
<feature type="non-terminal residue" evidence="1">
    <location>
        <position position="37"/>
    </location>
</feature>
<dbReference type="Proteomes" id="UP000228508">
    <property type="component" value="Unassembled WGS sequence"/>
</dbReference>
<keyword evidence="1" id="KW-0396">Initiation factor</keyword>
<sequence>MIKENKKALLKKGQVIEALPSLHFRVKLDSGQEIIAH</sequence>
<dbReference type="Gene3D" id="2.40.50.140">
    <property type="entry name" value="Nucleic acid-binding proteins"/>
    <property type="match status" value="1"/>
</dbReference>
<evidence type="ECO:0000313" key="1">
    <source>
        <dbReference type="EMBL" id="PIR72891.1"/>
    </source>
</evidence>
<accession>A0A2H0TL56</accession>
<comment type="caution">
    <text evidence="1">The sequence shown here is derived from an EMBL/GenBank/DDBJ whole genome shotgun (WGS) entry which is preliminary data.</text>
</comment>
<dbReference type="InterPro" id="IPR012340">
    <property type="entry name" value="NA-bd_OB-fold"/>
</dbReference>
<gene>
    <name evidence="1" type="ORF">COV26_01500</name>
</gene>
<reference evidence="2" key="1">
    <citation type="submission" date="2017-09" db="EMBL/GenBank/DDBJ databases">
        <title>Depth-based differentiation of microbial function through sediment-hosted aquifers and enrichment of novel symbionts in the deep terrestrial subsurface.</title>
        <authorList>
            <person name="Probst A.J."/>
            <person name="Ladd B."/>
            <person name="Jarett J.K."/>
            <person name="Geller-Mcgrath D.E."/>
            <person name="Sieber C.M.K."/>
            <person name="Emerson J.B."/>
            <person name="Anantharaman K."/>
            <person name="Thomas B.C."/>
            <person name="Malmstrom R."/>
            <person name="Stieglmeier M."/>
            <person name="Klingl A."/>
            <person name="Woyke T."/>
            <person name="Ryan C.M."/>
            <person name="Banfield J.F."/>
        </authorList>
    </citation>
    <scope>NUCLEOTIDE SEQUENCE [LARGE SCALE GENOMIC DNA]</scope>
</reference>
<keyword evidence="1" id="KW-0648">Protein biosynthesis</keyword>